<sequence length="130" mass="14122">MVKRPLAVWVLCLGNGLLAVFLIAASLIAQTRGFEPWQAAISGICGFGISLAAHAAWFGYKLGRTALLALLSLFLGLVVVQSTAVLLWSVQTGYEGAFVQAAFTRFLLSLLWLSVNYVFLFNKTSRSFFG</sequence>
<evidence type="ECO:0000313" key="2">
    <source>
        <dbReference type="EMBL" id="NIK86870.1"/>
    </source>
</evidence>
<feature type="transmembrane region" description="Helical" evidence="1">
    <location>
        <begin position="67"/>
        <end position="90"/>
    </location>
</feature>
<dbReference type="EMBL" id="JAASRM010000001">
    <property type="protein sequence ID" value="NIK86870.1"/>
    <property type="molecule type" value="Genomic_DNA"/>
</dbReference>
<keyword evidence="3" id="KW-1185">Reference proteome</keyword>
<gene>
    <name evidence="2" type="ORF">FHS83_000188</name>
</gene>
<accession>A0A846MUW8</accession>
<evidence type="ECO:0000313" key="3">
    <source>
        <dbReference type="Proteomes" id="UP000570514"/>
    </source>
</evidence>
<name>A0A846MUW8_9PROT</name>
<keyword evidence="1" id="KW-0472">Membrane</keyword>
<protein>
    <submittedName>
        <fullName evidence="2">Uncharacterized protein</fullName>
    </submittedName>
</protein>
<dbReference type="RefSeq" id="WP_167079958.1">
    <property type="nucleotide sequence ID" value="NZ_BAAADC010000001.1"/>
</dbReference>
<comment type="caution">
    <text evidence="2">The sequence shown here is derived from an EMBL/GenBank/DDBJ whole genome shotgun (WGS) entry which is preliminary data.</text>
</comment>
<feature type="transmembrane region" description="Helical" evidence="1">
    <location>
        <begin position="102"/>
        <end position="121"/>
    </location>
</feature>
<organism evidence="2 3">
    <name type="scientific">Rhizomicrobium palustre</name>
    <dbReference type="NCBI Taxonomy" id="189966"/>
    <lineage>
        <taxon>Bacteria</taxon>
        <taxon>Pseudomonadati</taxon>
        <taxon>Pseudomonadota</taxon>
        <taxon>Alphaproteobacteria</taxon>
        <taxon>Micropepsales</taxon>
        <taxon>Micropepsaceae</taxon>
        <taxon>Rhizomicrobium</taxon>
    </lineage>
</organism>
<keyword evidence="1" id="KW-1133">Transmembrane helix</keyword>
<proteinExistence type="predicted"/>
<keyword evidence="1" id="KW-0812">Transmembrane</keyword>
<reference evidence="2 3" key="1">
    <citation type="submission" date="2020-03" db="EMBL/GenBank/DDBJ databases">
        <title>Genomic Encyclopedia of Type Strains, Phase IV (KMG-IV): sequencing the most valuable type-strain genomes for metagenomic binning, comparative biology and taxonomic classification.</title>
        <authorList>
            <person name="Goeker M."/>
        </authorList>
    </citation>
    <scope>NUCLEOTIDE SEQUENCE [LARGE SCALE GENOMIC DNA]</scope>
    <source>
        <strain evidence="2 3">DSM 19867</strain>
    </source>
</reference>
<dbReference type="AlphaFoldDB" id="A0A846MUW8"/>
<feature type="transmembrane region" description="Helical" evidence="1">
    <location>
        <begin position="39"/>
        <end position="60"/>
    </location>
</feature>
<evidence type="ECO:0000256" key="1">
    <source>
        <dbReference type="SAM" id="Phobius"/>
    </source>
</evidence>
<dbReference type="Proteomes" id="UP000570514">
    <property type="component" value="Unassembled WGS sequence"/>
</dbReference>